<sequence>MPKIKSVDLFPVFCKLKRPYGDANGWKTHRAALLIRIRTESGITGWGEAVDWLPALVPLFENRIVPELTGLDARQIQTAVQQVAKWNQRAASAVSMALTEIAAKQAGCSVCEWWGGEQHAQVPVYASYQSYAPDAQWERLAVDRVLAAYEAGFRQFKVKVGGKTLEEDQRHIRLLLGELPAGVRLAIDANESYDAATTKAWIPLLAQSDGWMWFEEPMPVKHASAYSELKQQLPVPVAGGENIARPEEFLPLLQQRAFDIIQPDPMHLGGIETYRHMLSMARTHGLRVSPHTFDGALSRHYAVLAQACLPAWSKMEGEELEPVEWDAMENPLGQLLSVKPNHGHVTISGEPGIGADVDEQLLQSLRWDGSAY</sequence>
<dbReference type="Gene3D" id="3.30.390.10">
    <property type="entry name" value="Enolase-like, N-terminal domain"/>
    <property type="match status" value="1"/>
</dbReference>
<evidence type="ECO:0000313" key="6">
    <source>
        <dbReference type="Proteomes" id="UP000677918"/>
    </source>
</evidence>
<dbReference type="GO" id="GO:0016052">
    <property type="term" value="P:carbohydrate catabolic process"/>
    <property type="evidence" value="ECO:0007669"/>
    <property type="project" value="TreeGrafter"/>
</dbReference>
<comment type="cofactor">
    <cofactor evidence="1">
        <name>Mg(2+)</name>
        <dbReference type="ChEBI" id="CHEBI:18420"/>
    </cofactor>
</comment>
<dbReference type="InterPro" id="IPR013341">
    <property type="entry name" value="Mandelate_racemase_N_dom"/>
</dbReference>
<evidence type="ECO:0000313" key="5">
    <source>
        <dbReference type="EMBL" id="GIQ68547.1"/>
    </source>
</evidence>
<comment type="caution">
    <text evidence="5">The sequence shown here is derived from an EMBL/GenBank/DDBJ whole genome shotgun (WGS) entry which is preliminary data.</text>
</comment>
<dbReference type="EMBL" id="BOVK01000015">
    <property type="protein sequence ID" value="GIQ68547.1"/>
    <property type="molecule type" value="Genomic_DNA"/>
</dbReference>
<dbReference type="InterPro" id="IPR046945">
    <property type="entry name" value="RHMD-like"/>
</dbReference>
<evidence type="ECO:0000256" key="2">
    <source>
        <dbReference type="ARBA" id="ARBA00022723"/>
    </source>
</evidence>
<dbReference type="SFLD" id="SFLDS00001">
    <property type="entry name" value="Enolase"/>
    <property type="match status" value="1"/>
</dbReference>
<evidence type="ECO:0000259" key="4">
    <source>
        <dbReference type="SMART" id="SM00922"/>
    </source>
</evidence>
<keyword evidence="3" id="KW-0460">Magnesium</keyword>
<proteinExistence type="predicted"/>
<dbReference type="Proteomes" id="UP000677918">
    <property type="component" value="Unassembled WGS sequence"/>
</dbReference>
<keyword evidence="2" id="KW-0479">Metal-binding</keyword>
<organism evidence="5 6">
    <name type="scientific">Xylanibacillus composti</name>
    <dbReference type="NCBI Taxonomy" id="1572762"/>
    <lineage>
        <taxon>Bacteria</taxon>
        <taxon>Bacillati</taxon>
        <taxon>Bacillota</taxon>
        <taxon>Bacilli</taxon>
        <taxon>Bacillales</taxon>
        <taxon>Paenibacillaceae</taxon>
        <taxon>Xylanibacillus</taxon>
    </lineage>
</organism>
<protein>
    <submittedName>
        <fullName evidence="5">Putative isomerase YitF</fullName>
    </submittedName>
</protein>
<evidence type="ECO:0000256" key="1">
    <source>
        <dbReference type="ARBA" id="ARBA00001946"/>
    </source>
</evidence>
<dbReference type="InterPro" id="IPR029017">
    <property type="entry name" value="Enolase-like_N"/>
</dbReference>
<dbReference type="Pfam" id="PF02746">
    <property type="entry name" value="MR_MLE_N"/>
    <property type="match status" value="1"/>
</dbReference>
<dbReference type="SUPFAM" id="SSF54826">
    <property type="entry name" value="Enolase N-terminal domain-like"/>
    <property type="match status" value="1"/>
</dbReference>
<gene>
    <name evidence="5" type="primary">yitF</name>
    <name evidence="5" type="ORF">XYCOK13_13710</name>
</gene>
<dbReference type="GO" id="GO:0000287">
    <property type="term" value="F:magnesium ion binding"/>
    <property type="evidence" value="ECO:0007669"/>
    <property type="project" value="TreeGrafter"/>
</dbReference>
<dbReference type="InterPro" id="IPR029065">
    <property type="entry name" value="Enolase_C-like"/>
</dbReference>
<dbReference type="Gene3D" id="3.20.20.120">
    <property type="entry name" value="Enolase-like C-terminal domain"/>
    <property type="match status" value="1"/>
</dbReference>
<dbReference type="CDD" id="cd03316">
    <property type="entry name" value="MR_like"/>
    <property type="match status" value="1"/>
</dbReference>
<reference evidence="5" key="1">
    <citation type="submission" date="2021-04" db="EMBL/GenBank/DDBJ databases">
        <title>Draft genome sequence of Xylanibacillus composti strain K13.</title>
        <authorList>
            <person name="Uke A."/>
            <person name="Chhe C."/>
            <person name="Baramee S."/>
            <person name="Kosugi A."/>
        </authorList>
    </citation>
    <scope>NUCLEOTIDE SEQUENCE</scope>
    <source>
        <strain evidence="5">K13</strain>
    </source>
</reference>
<feature type="domain" description="Mandelate racemase/muconate lactonizing enzyme C-terminal" evidence="4">
    <location>
        <begin position="138"/>
        <end position="236"/>
    </location>
</feature>
<accession>A0A8J4H316</accession>
<dbReference type="AlphaFoldDB" id="A0A8J4H316"/>
<dbReference type="InterPro" id="IPR036849">
    <property type="entry name" value="Enolase-like_C_sf"/>
</dbReference>
<dbReference type="PANTHER" id="PTHR13794">
    <property type="entry name" value="ENOLASE SUPERFAMILY, MANDELATE RACEMASE"/>
    <property type="match status" value="1"/>
</dbReference>
<dbReference type="InterPro" id="IPR013342">
    <property type="entry name" value="Mandelate_racemase_C"/>
</dbReference>
<keyword evidence="5" id="KW-0413">Isomerase</keyword>
<dbReference type="SUPFAM" id="SSF51604">
    <property type="entry name" value="Enolase C-terminal domain-like"/>
    <property type="match status" value="1"/>
</dbReference>
<dbReference type="GO" id="GO:0016853">
    <property type="term" value="F:isomerase activity"/>
    <property type="evidence" value="ECO:0007669"/>
    <property type="project" value="UniProtKB-KW"/>
</dbReference>
<name>A0A8J4H316_9BACL</name>
<dbReference type="SFLD" id="SFLDG00179">
    <property type="entry name" value="mandelate_racemase"/>
    <property type="match status" value="1"/>
</dbReference>
<dbReference type="SMART" id="SM00922">
    <property type="entry name" value="MR_MLE"/>
    <property type="match status" value="1"/>
</dbReference>
<dbReference type="GO" id="GO:0016836">
    <property type="term" value="F:hydro-lyase activity"/>
    <property type="evidence" value="ECO:0007669"/>
    <property type="project" value="TreeGrafter"/>
</dbReference>
<keyword evidence="6" id="KW-1185">Reference proteome</keyword>
<dbReference type="Pfam" id="PF13378">
    <property type="entry name" value="MR_MLE_C"/>
    <property type="match status" value="1"/>
</dbReference>
<evidence type="ECO:0000256" key="3">
    <source>
        <dbReference type="ARBA" id="ARBA00022842"/>
    </source>
</evidence>
<dbReference type="PANTHER" id="PTHR13794:SF58">
    <property type="entry name" value="MITOCHONDRIAL ENOLASE SUPERFAMILY MEMBER 1"/>
    <property type="match status" value="1"/>
</dbReference>
<dbReference type="RefSeq" id="WP_213411117.1">
    <property type="nucleotide sequence ID" value="NZ_BOVK01000015.1"/>
</dbReference>